<dbReference type="PANTHER" id="PTHR31793">
    <property type="entry name" value="4-HYDROXYBENZOYL-COA THIOESTERASE FAMILY MEMBER"/>
    <property type="match status" value="1"/>
</dbReference>
<dbReference type="SUPFAM" id="SSF54637">
    <property type="entry name" value="Thioesterase/thiol ester dehydrase-isomerase"/>
    <property type="match status" value="1"/>
</dbReference>
<dbReference type="InterPro" id="IPR029069">
    <property type="entry name" value="HotDog_dom_sf"/>
</dbReference>
<name>A0A916XBJ5_9SPHI</name>
<keyword evidence="2" id="KW-1185">Reference proteome</keyword>
<comment type="caution">
    <text evidence="1">The sequence shown here is derived from an EMBL/GenBank/DDBJ whole genome shotgun (WGS) entry which is preliminary data.</text>
</comment>
<dbReference type="EMBL" id="BMIL01000003">
    <property type="protein sequence ID" value="GGC59753.1"/>
    <property type="molecule type" value="Genomic_DNA"/>
</dbReference>
<dbReference type="Pfam" id="PF13279">
    <property type="entry name" value="4HBT_2"/>
    <property type="match status" value="1"/>
</dbReference>
<evidence type="ECO:0000313" key="1">
    <source>
        <dbReference type="EMBL" id="GGC59753.1"/>
    </source>
</evidence>
<evidence type="ECO:0000313" key="2">
    <source>
        <dbReference type="Proteomes" id="UP000651668"/>
    </source>
</evidence>
<dbReference type="Gene3D" id="3.10.129.10">
    <property type="entry name" value="Hotdog Thioesterase"/>
    <property type="match status" value="1"/>
</dbReference>
<dbReference type="CDD" id="cd00586">
    <property type="entry name" value="4HBT"/>
    <property type="match status" value="1"/>
</dbReference>
<accession>A0A916XBJ5</accession>
<reference evidence="1" key="2">
    <citation type="submission" date="2020-09" db="EMBL/GenBank/DDBJ databases">
        <authorList>
            <person name="Sun Q."/>
            <person name="Zhou Y."/>
        </authorList>
    </citation>
    <scope>NUCLEOTIDE SEQUENCE</scope>
    <source>
        <strain evidence="1">CGMCC 1.15343</strain>
    </source>
</reference>
<gene>
    <name evidence="1" type="ORF">GCM10011387_11740</name>
</gene>
<sequence>MNIKTLWQSKTNEADRMAEHINDIDSYKYKTVIETRFADFDMMGHVNNSVYFTYMEIARVKYWKHAINWDWNKTGVVIGQAALKYIVPIFPEDQIHMYVRTSRIGRSSFDLEYLLVKKKDGKEIVCSKGMTACVAYNNQSKQATPIPERERNKMILFEQLVSAEVSPEV</sequence>
<dbReference type="InterPro" id="IPR050563">
    <property type="entry name" value="4-hydroxybenzoyl-CoA_TE"/>
</dbReference>
<dbReference type="RefSeq" id="WP_188625918.1">
    <property type="nucleotide sequence ID" value="NZ_BMIL01000003.1"/>
</dbReference>
<protein>
    <submittedName>
        <fullName evidence="1">Thioesterase</fullName>
    </submittedName>
</protein>
<dbReference type="PANTHER" id="PTHR31793:SF24">
    <property type="entry name" value="LONG-CHAIN ACYL-COA THIOESTERASE FADM"/>
    <property type="match status" value="1"/>
</dbReference>
<dbReference type="Proteomes" id="UP000651668">
    <property type="component" value="Unassembled WGS sequence"/>
</dbReference>
<proteinExistence type="predicted"/>
<dbReference type="GO" id="GO:0047617">
    <property type="term" value="F:fatty acyl-CoA hydrolase activity"/>
    <property type="evidence" value="ECO:0007669"/>
    <property type="project" value="TreeGrafter"/>
</dbReference>
<organism evidence="1 2">
    <name type="scientific">Pedobacter quisquiliarum</name>
    <dbReference type="NCBI Taxonomy" id="1834438"/>
    <lineage>
        <taxon>Bacteria</taxon>
        <taxon>Pseudomonadati</taxon>
        <taxon>Bacteroidota</taxon>
        <taxon>Sphingobacteriia</taxon>
        <taxon>Sphingobacteriales</taxon>
        <taxon>Sphingobacteriaceae</taxon>
        <taxon>Pedobacter</taxon>
    </lineage>
</organism>
<reference evidence="1" key="1">
    <citation type="journal article" date="2014" name="Int. J. Syst. Evol. Microbiol.">
        <title>Complete genome sequence of Corynebacterium casei LMG S-19264T (=DSM 44701T), isolated from a smear-ripened cheese.</title>
        <authorList>
            <consortium name="US DOE Joint Genome Institute (JGI-PGF)"/>
            <person name="Walter F."/>
            <person name="Albersmeier A."/>
            <person name="Kalinowski J."/>
            <person name="Ruckert C."/>
        </authorList>
    </citation>
    <scope>NUCLEOTIDE SEQUENCE</scope>
    <source>
        <strain evidence="1">CGMCC 1.15343</strain>
    </source>
</reference>
<dbReference type="AlphaFoldDB" id="A0A916XBJ5"/>